<keyword evidence="4" id="KW-0804">Transcription</keyword>
<evidence type="ECO:0000256" key="2">
    <source>
        <dbReference type="ARBA" id="ARBA00023015"/>
    </source>
</evidence>
<dbReference type="PANTHER" id="PTHR30055">
    <property type="entry name" value="HTH-TYPE TRANSCRIPTIONAL REGULATOR RUTR"/>
    <property type="match status" value="1"/>
</dbReference>
<dbReference type="InterPro" id="IPR050109">
    <property type="entry name" value="HTH-type_TetR-like_transc_reg"/>
</dbReference>
<dbReference type="Gene3D" id="1.10.357.10">
    <property type="entry name" value="Tetracycline Repressor, domain 2"/>
    <property type="match status" value="1"/>
</dbReference>
<dbReference type="GO" id="GO:0003700">
    <property type="term" value="F:DNA-binding transcription factor activity"/>
    <property type="evidence" value="ECO:0007669"/>
    <property type="project" value="TreeGrafter"/>
</dbReference>
<protein>
    <submittedName>
        <fullName evidence="7">TetR family transcriptional regulator</fullName>
    </submittedName>
</protein>
<dbReference type="FunFam" id="1.10.10.60:FF:000141">
    <property type="entry name" value="TetR family transcriptional regulator"/>
    <property type="match status" value="1"/>
</dbReference>
<dbReference type="PANTHER" id="PTHR30055:SF175">
    <property type="entry name" value="HTH-TYPE TRANSCRIPTIONAL REPRESSOR KSTR2"/>
    <property type="match status" value="1"/>
</dbReference>
<dbReference type="Gene3D" id="1.10.10.60">
    <property type="entry name" value="Homeodomain-like"/>
    <property type="match status" value="1"/>
</dbReference>
<name>A0A972JA87_9RHOO</name>
<organism evidence="7 8">
    <name type="scientific">Azoarcus taiwanensis</name>
    <dbReference type="NCBI Taxonomy" id="666964"/>
    <lineage>
        <taxon>Bacteria</taxon>
        <taxon>Pseudomonadati</taxon>
        <taxon>Pseudomonadota</taxon>
        <taxon>Betaproteobacteria</taxon>
        <taxon>Rhodocyclales</taxon>
        <taxon>Zoogloeaceae</taxon>
        <taxon>Azoarcus</taxon>
    </lineage>
</organism>
<dbReference type="InterPro" id="IPR036271">
    <property type="entry name" value="Tet_transcr_reg_TetR-rel_C_sf"/>
</dbReference>
<keyword evidence="3 5" id="KW-0238">DNA-binding</keyword>
<dbReference type="InterPro" id="IPR041490">
    <property type="entry name" value="KstR2_TetR_C"/>
</dbReference>
<dbReference type="Pfam" id="PF17932">
    <property type="entry name" value="TetR_C_24"/>
    <property type="match status" value="1"/>
</dbReference>
<dbReference type="SUPFAM" id="SSF46689">
    <property type="entry name" value="Homeodomain-like"/>
    <property type="match status" value="1"/>
</dbReference>
<keyword evidence="1" id="KW-0678">Repressor</keyword>
<dbReference type="Proteomes" id="UP000599523">
    <property type="component" value="Unassembled WGS sequence"/>
</dbReference>
<feature type="DNA-binding region" description="H-T-H motif" evidence="5">
    <location>
        <begin position="33"/>
        <end position="52"/>
    </location>
</feature>
<evidence type="ECO:0000313" key="7">
    <source>
        <dbReference type="EMBL" id="NMG02828.1"/>
    </source>
</evidence>
<dbReference type="PROSITE" id="PS50977">
    <property type="entry name" value="HTH_TETR_2"/>
    <property type="match status" value="1"/>
</dbReference>
<comment type="caution">
    <text evidence="7">The sequence shown here is derived from an EMBL/GenBank/DDBJ whole genome shotgun (WGS) entry which is preliminary data.</text>
</comment>
<keyword evidence="8" id="KW-1185">Reference proteome</keyword>
<feature type="domain" description="HTH tetR-type" evidence="6">
    <location>
        <begin position="10"/>
        <end position="70"/>
    </location>
</feature>
<accession>A0A972JA87</accession>
<keyword evidence="2" id="KW-0805">Transcription regulation</keyword>
<dbReference type="EMBL" id="WTVM01000034">
    <property type="protein sequence ID" value="NMG02828.1"/>
    <property type="molecule type" value="Genomic_DNA"/>
</dbReference>
<gene>
    <name evidence="7" type="ORF">GPA21_07570</name>
</gene>
<evidence type="ECO:0000256" key="1">
    <source>
        <dbReference type="ARBA" id="ARBA00022491"/>
    </source>
</evidence>
<dbReference type="InterPro" id="IPR009057">
    <property type="entry name" value="Homeodomain-like_sf"/>
</dbReference>
<dbReference type="InterPro" id="IPR001647">
    <property type="entry name" value="HTH_TetR"/>
</dbReference>
<evidence type="ECO:0000256" key="4">
    <source>
        <dbReference type="ARBA" id="ARBA00023163"/>
    </source>
</evidence>
<evidence type="ECO:0000256" key="3">
    <source>
        <dbReference type="ARBA" id="ARBA00023125"/>
    </source>
</evidence>
<dbReference type="Pfam" id="PF00440">
    <property type="entry name" value="TetR_N"/>
    <property type="match status" value="1"/>
</dbReference>
<sequence length="219" mass="24184">MARGKAATFEQQRLAILGAAALLFAQRGFHSASMAEIARACGVSKPLLYHYYRDKEHLLFDIADNYIDRLVALVESVDAARLEALPHLEALIARFLEIYASSQSHHAVIVQDVKFLRPELRTSVRAKEGRVVAAFADAIERVEPGLRRQGLDKPVAMILFGMINWTFTWLRPDGPLSYADMAPIVSRIFIQGVSGLAGTRQTTKSRATTADPIHAISKG</sequence>
<evidence type="ECO:0000259" key="6">
    <source>
        <dbReference type="PROSITE" id="PS50977"/>
    </source>
</evidence>
<dbReference type="GO" id="GO:0000976">
    <property type="term" value="F:transcription cis-regulatory region binding"/>
    <property type="evidence" value="ECO:0007669"/>
    <property type="project" value="TreeGrafter"/>
</dbReference>
<dbReference type="AlphaFoldDB" id="A0A972JA87"/>
<proteinExistence type="predicted"/>
<reference evidence="7" key="1">
    <citation type="submission" date="2019-12" db="EMBL/GenBank/DDBJ databases">
        <title>Comparative genomics gives insights into the taxonomy of the Azoarcus-Aromatoleum group and reveals separate origins of nif in the plant-associated Azoarcus and non-plant-associated Aromatoleum sub-groups.</title>
        <authorList>
            <person name="Lafos M."/>
            <person name="Maluk M."/>
            <person name="Batista M."/>
            <person name="Junghare M."/>
            <person name="Carmona M."/>
            <person name="Faoro H."/>
            <person name="Cruz L.M."/>
            <person name="Battistoni F."/>
            <person name="De Souza E."/>
            <person name="Pedrosa F."/>
            <person name="Chen W.-M."/>
            <person name="Poole P.S."/>
            <person name="Dixon R.A."/>
            <person name="James E.K."/>
        </authorList>
    </citation>
    <scope>NUCLEOTIDE SEQUENCE</scope>
    <source>
        <strain evidence="7">NSC3</strain>
    </source>
</reference>
<dbReference type="RefSeq" id="WP_168987598.1">
    <property type="nucleotide sequence ID" value="NZ_CAWPHM010000258.1"/>
</dbReference>
<dbReference type="PRINTS" id="PR00455">
    <property type="entry name" value="HTHTETR"/>
</dbReference>
<evidence type="ECO:0000313" key="8">
    <source>
        <dbReference type="Proteomes" id="UP000599523"/>
    </source>
</evidence>
<dbReference type="SUPFAM" id="SSF48498">
    <property type="entry name" value="Tetracyclin repressor-like, C-terminal domain"/>
    <property type="match status" value="1"/>
</dbReference>
<evidence type="ECO:0000256" key="5">
    <source>
        <dbReference type="PROSITE-ProRule" id="PRU00335"/>
    </source>
</evidence>